<keyword evidence="1" id="KW-1133">Transmembrane helix</keyword>
<reference evidence="2" key="1">
    <citation type="submission" date="2018-06" db="EMBL/GenBank/DDBJ databases">
        <authorList>
            <person name="O'Rourke A."/>
        </authorList>
    </citation>
    <scope>NUCLEOTIDE SEQUENCE</scope>
    <source>
        <strain evidence="2">132550021-3</strain>
    </source>
</reference>
<protein>
    <recommendedName>
        <fullName evidence="4">Transmembrane protein</fullName>
    </recommendedName>
</protein>
<accession>A0AAW4Q9N4</accession>
<feature type="transmembrane region" description="Helical" evidence="1">
    <location>
        <begin position="43"/>
        <end position="61"/>
    </location>
</feature>
<evidence type="ECO:0008006" key="4">
    <source>
        <dbReference type="Google" id="ProtNLM"/>
    </source>
</evidence>
<comment type="caution">
    <text evidence="2">The sequence shown here is derived from an EMBL/GenBank/DDBJ whole genome shotgun (WGS) entry which is preliminary data.</text>
</comment>
<evidence type="ECO:0000313" key="3">
    <source>
        <dbReference type="Proteomes" id="UP001199322"/>
    </source>
</evidence>
<proteinExistence type="predicted"/>
<dbReference type="AlphaFoldDB" id="A0AAW4Q9N4"/>
<keyword evidence="1" id="KW-0812">Transmembrane</keyword>
<name>A0AAW4Q9N4_RALPI</name>
<evidence type="ECO:0000256" key="1">
    <source>
        <dbReference type="SAM" id="Phobius"/>
    </source>
</evidence>
<gene>
    <name evidence="2" type="ORF">DEE74_21005</name>
</gene>
<dbReference type="Proteomes" id="UP001199322">
    <property type="component" value="Unassembled WGS sequence"/>
</dbReference>
<evidence type="ECO:0000313" key="2">
    <source>
        <dbReference type="EMBL" id="MBX3892350.1"/>
    </source>
</evidence>
<keyword evidence="1" id="KW-0472">Membrane</keyword>
<sequence length="88" mass="9392">MRRTTIGIIMAVAGQFMSGVAVFAELVVAPAQACDPATVNVWLATAAMGPLVVLVGVAFYVDGRRKQSGEWDAWLAAEKDARRRAGEQ</sequence>
<dbReference type="RefSeq" id="WP_146049740.1">
    <property type="nucleotide sequence ID" value="NZ_CATWFT010000019.1"/>
</dbReference>
<dbReference type="EMBL" id="QGBI01000024">
    <property type="protein sequence ID" value="MBX3892350.1"/>
    <property type="molecule type" value="Genomic_DNA"/>
</dbReference>
<organism evidence="2 3">
    <name type="scientific">Ralstonia pickettii</name>
    <name type="common">Burkholderia pickettii</name>
    <dbReference type="NCBI Taxonomy" id="329"/>
    <lineage>
        <taxon>Bacteria</taxon>
        <taxon>Pseudomonadati</taxon>
        <taxon>Pseudomonadota</taxon>
        <taxon>Betaproteobacteria</taxon>
        <taxon>Burkholderiales</taxon>
        <taxon>Burkholderiaceae</taxon>
        <taxon>Ralstonia</taxon>
    </lineage>
</organism>